<dbReference type="Proteomes" id="UP000232060">
    <property type="component" value="Unassembled WGS sequence"/>
</dbReference>
<evidence type="ECO:0000256" key="1">
    <source>
        <dbReference type="SAM" id="Phobius"/>
    </source>
</evidence>
<feature type="transmembrane region" description="Helical" evidence="1">
    <location>
        <begin position="97"/>
        <end position="117"/>
    </location>
</feature>
<feature type="transmembrane region" description="Helical" evidence="1">
    <location>
        <begin position="41"/>
        <end position="60"/>
    </location>
</feature>
<evidence type="ECO:0000313" key="2">
    <source>
        <dbReference type="EMBL" id="PJC92147.1"/>
    </source>
</evidence>
<feature type="transmembrane region" description="Helical" evidence="1">
    <location>
        <begin position="66"/>
        <end position="85"/>
    </location>
</feature>
<name>A0A2M8H6F3_9GAMM</name>
<dbReference type="OrthoDB" id="5915482at2"/>
<feature type="transmembrane region" description="Helical" evidence="1">
    <location>
        <begin position="216"/>
        <end position="240"/>
    </location>
</feature>
<keyword evidence="3" id="KW-1185">Reference proteome</keyword>
<keyword evidence="1" id="KW-0472">Membrane</keyword>
<comment type="caution">
    <text evidence="2">The sequence shown here is derived from an EMBL/GenBank/DDBJ whole genome shotgun (WGS) entry which is preliminary data.</text>
</comment>
<proteinExistence type="predicted"/>
<dbReference type="EMBL" id="PGCP01000031">
    <property type="protein sequence ID" value="PJC92147.1"/>
    <property type="molecule type" value="Genomic_DNA"/>
</dbReference>
<keyword evidence="1" id="KW-1133">Transmembrane helix</keyword>
<reference evidence="2 3" key="1">
    <citation type="submission" date="2017-11" db="EMBL/GenBank/DDBJ databases">
        <title>Draft genome sequence of environmental isolate Aeromonas lusitania sp. nov. MDC 2473.</title>
        <authorList>
            <person name="Colston S.M."/>
            <person name="Navarro A."/>
            <person name="Martinez-Murcia A.J."/>
            <person name="Graf J."/>
        </authorList>
    </citation>
    <scope>NUCLEOTIDE SEQUENCE [LARGE SCALE GENOMIC DNA]</scope>
    <source>
        <strain evidence="2 3">MDC 2473</strain>
    </source>
</reference>
<dbReference type="AlphaFoldDB" id="A0A2M8H6F3"/>
<feature type="transmembrane region" description="Helical" evidence="1">
    <location>
        <begin position="123"/>
        <end position="140"/>
    </location>
</feature>
<dbReference type="RefSeq" id="WP_100860988.1">
    <property type="nucleotide sequence ID" value="NZ_PGCP01000031.1"/>
</dbReference>
<protein>
    <submittedName>
        <fullName evidence="2">Uncharacterized protein</fullName>
    </submittedName>
</protein>
<feature type="transmembrane region" description="Helical" evidence="1">
    <location>
        <begin position="152"/>
        <end position="173"/>
    </location>
</feature>
<organism evidence="2 3">
    <name type="scientific">Aeromonas lusitana</name>
    <dbReference type="NCBI Taxonomy" id="931529"/>
    <lineage>
        <taxon>Bacteria</taxon>
        <taxon>Pseudomonadati</taxon>
        <taxon>Pseudomonadota</taxon>
        <taxon>Gammaproteobacteria</taxon>
        <taxon>Aeromonadales</taxon>
        <taxon>Aeromonadaceae</taxon>
        <taxon>Aeromonas</taxon>
    </lineage>
</organism>
<evidence type="ECO:0000313" key="3">
    <source>
        <dbReference type="Proteomes" id="UP000232060"/>
    </source>
</evidence>
<keyword evidence="1" id="KW-0812">Transmembrane</keyword>
<feature type="transmembrane region" description="Helical" evidence="1">
    <location>
        <begin position="6"/>
        <end position="29"/>
    </location>
</feature>
<accession>A0A2M8H6F3</accession>
<sequence>MFVQLPFWLFPLTGLMALGALIALGLVLWRGDLCPGQRSRITTQLFSIWVITGLSLMLAIEAGMKGWLVWCGGAALILGIALSLVQSRLEGKRAIPGTLLWLPAMPLALYGLGLMQIQGWLGGLLQMVLLGAAFAHLMLLRARHRLQAFNTLLPMTGLAAAVGSLLWLVALLLMAQPSEALLDTLLPWILTQSGLLIAALLLWFTPLYRQQETAPVVLSVTLCGLLIAEVAATGALQLLALS</sequence>
<gene>
    <name evidence="2" type="ORF">CUC44_16640</name>
</gene>
<feature type="transmembrane region" description="Helical" evidence="1">
    <location>
        <begin position="185"/>
        <end position="204"/>
    </location>
</feature>